<dbReference type="InterPro" id="IPR053163">
    <property type="entry name" value="HTH-type_regulator_Rgg"/>
</dbReference>
<feature type="domain" description="HTH cro/C1-type" evidence="1">
    <location>
        <begin position="10"/>
        <end position="63"/>
    </location>
</feature>
<dbReference type="Pfam" id="PF01381">
    <property type="entry name" value="HTH_3"/>
    <property type="match status" value="1"/>
</dbReference>
<dbReference type="InterPro" id="IPR001387">
    <property type="entry name" value="Cro/C1-type_HTH"/>
</dbReference>
<dbReference type="SMART" id="SM00530">
    <property type="entry name" value="HTH_XRE"/>
    <property type="match status" value="1"/>
</dbReference>
<gene>
    <name evidence="2" type="ORF">JOC77_000129</name>
</gene>
<reference evidence="2 3" key="1">
    <citation type="submission" date="2021-01" db="EMBL/GenBank/DDBJ databases">
        <title>Genomic Encyclopedia of Type Strains, Phase IV (KMG-IV): sequencing the most valuable type-strain genomes for metagenomic binning, comparative biology and taxonomic classification.</title>
        <authorList>
            <person name="Goeker M."/>
        </authorList>
    </citation>
    <scope>NUCLEOTIDE SEQUENCE [LARGE SCALE GENOMIC DNA]</scope>
    <source>
        <strain evidence="2 3">DSM 105482</strain>
    </source>
</reference>
<dbReference type="PANTHER" id="PTHR37038">
    <property type="entry name" value="TRANSCRIPTIONAL REGULATOR-RELATED"/>
    <property type="match status" value="1"/>
</dbReference>
<dbReference type="PANTHER" id="PTHR37038:SF14">
    <property type="entry name" value="TRANSCRIPTIONAL ACTIVATOR"/>
    <property type="match status" value="1"/>
</dbReference>
<dbReference type="PROSITE" id="PS50943">
    <property type="entry name" value="HTH_CROC1"/>
    <property type="match status" value="1"/>
</dbReference>
<accession>A0ABS2QC30</accession>
<dbReference type="Pfam" id="PF18768">
    <property type="entry name" value="RNPP_C"/>
    <property type="match status" value="1"/>
</dbReference>
<evidence type="ECO:0000313" key="2">
    <source>
        <dbReference type="EMBL" id="MBM7690726.1"/>
    </source>
</evidence>
<dbReference type="SUPFAM" id="SSF48452">
    <property type="entry name" value="TPR-like"/>
    <property type="match status" value="1"/>
</dbReference>
<proteinExistence type="predicted"/>
<organism evidence="2 3">
    <name type="scientific">Peribacillus deserti</name>
    <dbReference type="NCBI Taxonomy" id="673318"/>
    <lineage>
        <taxon>Bacteria</taxon>
        <taxon>Bacillati</taxon>
        <taxon>Bacillota</taxon>
        <taxon>Bacilli</taxon>
        <taxon>Bacillales</taxon>
        <taxon>Bacillaceae</taxon>
        <taxon>Peribacillus</taxon>
    </lineage>
</organism>
<protein>
    <submittedName>
        <fullName evidence="2">Transcriptional regulator with XRE-family HTH domain</fullName>
    </submittedName>
</protein>
<dbReference type="Proteomes" id="UP000823486">
    <property type="component" value="Unassembled WGS sequence"/>
</dbReference>
<name>A0ABS2QC30_9BACI</name>
<dbReference type="InterPro" id="IPR019734">
    <property type="entry name" value="TPR_rpt"/>
</dbReference>
<sequence>MDFSLIGHKIREVRTHLGLSQKEVCEGICSQAQISKIEKGEVYPSAPTLYQITKRLGLDLNYFFESGLSQRQDYAEEVKKQLAAARRNKNYEDVKEIVKSEMNNPIFTSSKENQQLLLWNKGVYEYSLDRNPELALETLQKALSLSHSNDNVWTEDELAIIMSIGVIYMDEKCIPEAIETFKRAKRYMNNRLNLKDWTLIPRLHFNLSKALTKAELYEKSIACCEEAIEWLIKRDYMYLLGELSYNMGYNYELMKLFEKAIYYYERSLFIFEVQKYLHHIDYIKNRIDALKEN</sequence>
<evidence type="ECO:0000313" key="3">
    <source>
        <dbReference type="Proteomes" id="UP000823486"/>
    </source>
</evidence>
<dbReference type="InterPro" id="IPR041315">
    <property type="entry name" value="PlcR_TPR"/>
</dbReference>
<dbReference type="CDD" id="cd00093">
    <property type="entry name" value="HTH_XRE"/>
    <property type="match status" value="1"/>
</dbReference>
<dbReference type="RefSeq" id="WP_204537413.1">
    <property type="nucleotide sequence ID" value="NZ_JAFBFI010000001.1"/>
</dbReference>
<dbReference type="SMART" id="SM00028">
    <property type="entry name" value="TPR"/>
    <property type="match status" value="3"/>
</dbReference>
<dbReference type="SUPFAM" id="SSF47413">
    <property type="entry name" value="lambda repressor-like DNA-binding domains"/>
    <property type="match status" value="1"/>
</dbReference>
<evidence type="ECO:0000259" key="1">
    <source>
        <dbReference type="PROSITE" id="PS50943"/>
    </source>
</evidence>
<dbReference type="Gene3D" id="1.25.40.10">
    <property type="entry name" value="Tetratricopeptide repeat domain"/>
    <property type="match status" value="1"/>
</dbReference>
<dbReference type="EMBL" id="JAFBFI010000001">
    <property type="protein sequence ID" value="MBM7690726.1"/>
    <property type="molecule type" value="Genomic_DNA"/>
</dbReference>
<keyword evidence="3" id="KW-1185">Reference proteome</keyword>
<dbReference type="InterPro" id="IPR010982">
    <property type="entry name" value="Lambda_DNA-bd_dom_sf"/>
</dbReference>
<dbReference type="InterPro" id="IPR011990">
    <property type="entry name" value="TPR-like_helical_dom_sf"/>
</dbReference>
<comment type="caution">
    <text evidence="2">The sequence shown here is derived from an EMBL/GenBank/DDBJ whole genome shotgun (WGS) entry which is preliminary data.</text>
</comment>